<sequence length="216" mass="25492">MLCNNKMLKIILGILLFSHALFAKEYVLSSSTLNACKNDERCKNILKHYENFMNKIKSENFTRKVELVNDYINTMMPRYDDFYNTNIDIWSTRAQFLQTGGGDCEEYAISKKESLKDLGITNDHCLLVVKEKFSGGYHMVLALWENLKKEPLILDNLSFKVLPLSNRYDLEPKYCLKDEKYYKIAKDGKSLEPLNIRIEAYEKLIEKEKRENFWKR</sequence>
<proteinExistence type="predicted"/>
<organism evidence="2 3">
    <name type="scientific">Campylobacter suis</name>
    <dbReference type="NCBI Taxonomy" id="2790657"/>
    <lineage>
        <taxon>Bacteria</taxon>
        <taxon>Pseudomonadati</taxon>
        <taxon>Campylobacterota</taxon>
        <taxon>Epsilonproteobacteria</taxon>
        <taxon>Campylobacterales</taxon>
        <taxon>Campylobacteraceae</taxon>
        <taxon>Campylobacter</taxon>
    </lineage>
</organism>
<evidence type="ECO:0000256" key="1">
    <source>
        <dbReference type="SAM" id="SignalP"/>
    </source>
</evidence>
<name>A0ABM8Q6K2_9BACT</name>
<dbReference type="PANTHER" id="PTHR39327:SF1">
    <property type="entry name" value="BLR5470 PROTEIN"/>
    <property type="match status" value="1"/>
</dbReference>
<dbReference type="Proteomes" id="UP000789359">
    <property type="component" value="Unassembled WGS sequence"/>
</dbReference>
<reference evidence="2 3" key="1">
    <citation type="submission" date="2020-11" db="EMBL/GenBank/DDBJ databases">
        <authorList>
            <person name="Peeters C."/>
        </authorList>
    </citation>
    <scope>NUCLEOTIDE SEQUENCE [LARGE SCALE GENOMIC DNA]</scope>
    <source>
        <strain evidence="2 3">LMG 8286</strain>
    </source>
</reference>
<keyword evidence="1" id="KW-0732">Signal</keyword>
<dbReference type="Gene3D" id="3.10.620.30">
    <property type="match status" value="1"/>
</dbReference>
<evidence type="ECO:0000313" key="3">
    <source>
        <dbReference type="Proteomes" id="UP000789359"/>
    </source>
</evidence>
<dbReference type="EMBL" id="CAJHOE010000003">
    <property type="protein sequence ID" value="CAD7288508.1"/>
    <property type="molecule type" value="Genomic_DNA"/>
</dbReference>
<feature type="chain" id="PRO_5047119148" description="Transglutaminase-like cysteine proteinase" evidence="1">
    <location>
        <begin position="24"/>
        <end position="216"/>
    </location>
</feature>
<keyword evidence="3" id="KW-1185">Reference proteome</keyword>
<dbReference type="InterPro" id="IPR010319">
    <property type="entry name" value="Transglutaminase-like_Cys_pept"/>
</dbReference>
<dbReference type="PANTHER" id="PTHR39327">
    <property type="match status" value="1"/>
</dbReference>
<evidence type="ECO:0008006" key="4">
    <source>
        <dbReference type="Google" id="ProtNLM"/>
    </source>
</evidence>
<dbReference type="Pfam" id="PF06035">
    <property type="entry name" value="Peptidase_C93"/>
    <property type="match status" value="1"/>
</dbReference>
<feature type="signal peptide" evidence="1">
    <location>
        <begin position="1"/>
        <end position="23"/>
    </location>
</feature>
<gene>
    <name evidence="2" type="ORF">LMG8286_01352</name>
</gene>
<comment type="caution">
    <text evidence="2">The sequence shown here is derived from an EMBL/GenBank/DDBJ whole genome shotgun (WGS) entry which is preliminary data.</text>
</comment>
<accession>A0ABM8Q6K2</accession>
<evidence type="ECO:0000313" key="2">
    <source>
        <dbReference type="EMBL" id="CAD7288508.1"/>
    </source>
</evidence>
<protein>
    <recommendedName>
        <fullName evidence="4">Transglutaminase-like cysteine proteinase</fullName>
    </recommendedName>
</protein>